<dbReference type="NCBIfam" id="NF041025">
    <property type="entry name" value="antiphage_deaminase"/>
    <property type="match status" value="1"/>
</dbReference>
<evidence type="ECO:0000259" key="4">
    <source>
        <dbReference type="PROSITE" id="PS51747"/>
    </source>
</evidence>
<evidence type="ECO:0000313" key="5">
    <source>
        <dbReference type="EMBL" id="MBV4460821.1"/>
    </source>
</evidence>
<comment type="cofactor">
    <cofactor evidence="1">
        <name>Zn(2+)</name>
        <dbReference type="ChEBI" id="CHEBI:29105"/>
    </cofactor>
</comment>
<name>A0ABS6PK04_9PSED</name>
<dbReference type="Pfam" id="PF00383">
    <property type="entry name" value="dCMP_cyt_deam_1"/>
    <property type="match status" value="1"/>
</dbReference>
<evidence type="ECO:0000256" key="1">
    <source>
        <dbReference type="ARBA" id="ARBA00001947"/>
    </source>
</evidence>
<dbReference type="CDD" id="cd01286">
    <property type="entry name" value="deoxycytidylate_deaminase"/>
    <property type="match status" value="1"/>
</dbReference>
<comment type="caution">
    <text evidence="5">The sequence shown here is derived from an EMBL/GenBank/DDBJ whole genome shotgun (WGS) entry which is preliminary data.</text>
</comment>
<evidence type="ECO:0000256" key="2">
    <source>
        <dbReference type="ARBA" id="ARBA00006576"/>
    </source>
</evidence>
<feature type="domain" description="CMP/dCMP-type deaminase" evidence="4">
    <location>
        <begin position="321"/>
        <end position="502"/>
    </location>
</feature>
<keyword evidence="3" id="KW-0378">Hydrolase</keyword>
<dbReference type="RefSeq" id="WP_217894061.1">
    <property type="nucleotide sequence ID" value="NZ_JAHSTS010000002.1"/>
</dbReference>
<keyword evidence="6" id="KW-1185">Reference proteome</keyword>
<evidence type="ECO:0000313" key="6">
    <source>
        <dbReference type="Proteomes" id="UP000765224"/>
    </source>
</evidence>
<dbReference type="PANTHER" id="PTHR11086">
    <property type="entry name" value="DEOXYCYTIDYLATE DEAMINASE-RELATED"/>
    <property type="match status" value="1"/>
</dbReference>
<dbReference type="InterPro" id="IPR016192">
    <property type="entry name" value="APOBEC/CMP_deaminase_Zn-bd"/>
</dbReference>
<dbReference type="Proteomes" id="UP000765224">
    <property type="component" value="Unassembled WGS sequence"/>
</dbReference>
<reference evidence="5 6" key="1">
    <citation type="submission" date="2021-06" db="EMBL/GenBank/DDBJ databases">
        <title>Updating the genus Pseudomonas: Description of 43 new species and partition of the Pseudomonas putida group.</title>
        <authorList>
            <person name="Girard L."/>
            <person name="Lood C."/>
            <person name="Vandamme P."/>
            <person name="Rokni-Zadeh H."/>
            <person name="Van Noort V."/>
            <person name="Hofte M."/>
            <person name="Lavigne R."/>
            <person name="De Mot R."/>
        </authorList>
    </citation>
    <scope>NUCLEOTIDE SEQUENCE [LARGE SCALE GENOMIC DNA]</scope>
    <source>
        <strain evidence="5 6">COR58</strain>
    </source>
</reference>
<organism evidence="5 6">
    <name type="scientific">Pseudomonas ekonensis</name>
    <dbReference type="NCBI Taxonomy" id="2842353"/>
    <lineage>
        <taxon>Bacteria</taxon>
        <taxon>Pseudomonadati</taxon>
        <taxon>Pseudomonadota</taxon>
        <taxon>Gammaproteobacteria</taxon>
        <taxon>Pseudomonadales</taxon>
        <taxon>Pseudomonadaceae</taxon>
        <taxon>Pseudomonas</taxon>
    </lineage>
</organism>
<sequence length="584" mass="65913">MRFDGSIEDLKKKLEPITSAGEWYEINENQYQFKTRSNGILNWFPATGGISFQGNAESVKKLKSSVQSLLNSETKKIQNIDSPTISTEEFVSELSIEDTTEKTYFIDNTYSDSELIIGLVGTIGTDLPEVSKLITDRLKAFNYKTQNIKISTDIIANIGTPTESINEFDRISSYMEEGNRLRKESRDNSILALGAAARISKLREKPEPLRRNAFIINSLKSPAEVQKLRKIYSDGFFLIGVHADHTRRYEYLTKDKSLTSEQASRLIDRDADEREIYGQHTSDTYHLSDFFIDYNGSSDSLKKQVWRILDLLFGKPYITPTFDEYAMFMAFSASLRSADLSRQVGAVLTRDRCIISTGANDVPKAHGGLYWPDTDPKTREIADIPDGRDYMRGEDSNAIQKKLIIEGIIDALPEKYREELAPLIKSSKIKDITEYGRVVHAEMEALLSSARSGVSTAESDLYCTTFPCHNCAKHIVAAGIKRVVYVEPYPKSKALQFHSDSISLEKDSNNVIFEPFIGVGPRSFFNLFSTNLGSGYPVVRKTDQGETIDWKEADAKLRTQMLPCSYMDRETIAAALLSRYIEEI</sequence>
<protein>
    <submittedName>
        <fullName evidence="5">Cytidine deaminase</fullName>
    </submittedName>
</protein>
<dbReference type="InterPro" id="IPR015517">
    <property type="entry name" value="dCMP_deaminase-rel"/>
</dbReference>
<dbReference type="InterPro" id="IPR035105">
    <property type="entry name" value="Deoxycytidylate_deaminase_dom"/>
</dbReference>
<dbReference type="EMBL" id="JAHSTS010000002">
    <property type="protein sequence ID" value="MBV4460821.1"/>
    <property type="molecule type" value="Genomic_DNA"/>
</dbReference>
<evidence type="ECO:0000256" key="3">
    <source>
        <dbReference type="ARBA" id="ARBA00022801"/>
    </source>
</evidence>
<proteinExistence type="inferred from homology"/>
<comment type="similarity">
    <text evidence="2">Belongs to the cytidine and deoxycytidylate deaminase family.</text>
</comment>
<accession>A0ABS6PK04</accession>
<dbReference type="PROSITE" id="PS00903">
    <property type="entry name" value="CYT_DCMP_DEAMINASES_1"/>
    <property type="match status" value="1"/>
</dbReference>
<gene>
    <name evidence="5" type="ORF">KVG96_22940</name>
</gene>
<dbReference type="PROSITE" id="PS51747">
    <property type="entry name" value="CYT_DCMP_DEAMINASES_2"/>
    <property type="match status" value="1"/>
</dbReference>
<dbReference type="PANTHER" id="PTHR11086:SF18">
    <property type="entry name" value="DEOXYCYTIDYLATE DEAMINASE"/>
    <property type="match status" value="1"/>
</dbReference>
<dbReference type="InterPro" id="IPR002125">
    <property type="entry name" value="CMP_dCMP_dom"/>
</dbReference>